<dbReference type="Pfam" id="PF09580">
    <property type="entry name" value="Spore_YhcN_YlaJ"/>
    <property type="match status" value="1"/>
</dbReference>
<name>A0A1M6NWZ0_9FIRM</name>
<dbReference type="Proteomes" id="UP000183997">
    <property type="component" value="Unassembled WGS sequence"/>
</dbReference>
<dbReference type="OrthoDB" id="2885813at2"/>
<gene>
    <name evidence="2" type="ORF">SAMN02745123_00316</name>
</gene>
<feature type="chain" id="PRO_5012997343" evidence="1">
    <location>
        <begin position="21"/>
        <end position="147"/>
    </location>
</feature>
<dbReference type="EMBL" id="FRAR01000005">
    <property type="protein sequence ID" value="SHK00196.1"/>
    <property type="molecule type" value="Genomic_DNA"/>
</dbReference>
<reference evidence="3" key="1">
    <citation type="submission" date="2016-11" db="EMBL/GenBank/DDBJ databases">
        <authorList>
            <person name="Varghese N."/>
            <person name="Submissions S."/>
        </authorList>
    </citation>
    <scope>NUCLEOTIDE SEQUENCE [LARGE SCALE GENOMIC DNA]</scope>
    <source>
        <strain evidence="3">DSM 10349</strain>
    </source>
</reference>
<evidence type="ECO:0000256" key="1">
    <source>
        <dbReference type="SAM" id="SignalP"/>
    </source>
</evidence>
<keyword evidence="1" id="KW-0732">Signal</keyword>
<dbReference type="InterPro" id="IPR019076">
    <property type="entry name" value="Spore_lipoprot_YhcN/YlaJ-like"/>
</dbReference>
<dbReference type="RefSeq" id="WP_072910531.1">
    <property type="nucleotide sequence ID" value="NZ_FRAR01000005.1"/>
</dbReference>
<feature type="signal peptide" evidence="1">
    <location>
        <begin position="1"/>
        <end position="20"/>
    </location>
</feature>
<keyword evidence="3" id="KW-1185">Reference proteome</keyword>
<evidence type="ECO:0000313" key="2">
    <source>
        <dbReference type="EMBL" id="SHK00196.1"/>
    </source>
</evidence>
<dbReference type="AlphaFoldDB" id="A0A1M6NWZ0"/>
<protein>
    <submittedName>
        <fullName evidence="2">Sporulation lipoprotein YhcN/YlaJ (Spore_YhcN_YlaJ)</fullName>
    </submittedName>
</protein>
<accession>A0A1M6NWZ0</accession>
<dbReference type="PROSITE" id="PS51257">
    <property type="entry name" value="PROKAR_LIPOPROTEIN"/>
    <property type="match status" value="1"/>
</dbReference>
<organism evidence="2 3">
    <name type="scientific">Desulforamulus aeronauticus DSM 10349</name>
    <dbReference type="NCBI Taxonomy" id="1121421"/>
    <lineage>
        <taxon>Bacteria</taxon>
        <taxon>Bacillati</taxon>
        <taxon>Bacillota</taxon>
        <taxon>Clostridia</taxon>
        <taxon>Eubacteriales</taxon>
        <taxon>Peptococcaceae</taxon>
        <taxon>Desulforamulus</taxon>
    </lineage>
</organism>
<keyword evidence="2" id="KW-0449">Lipoprotein</keyword>
<evidence type="ECO:0000313" key="3">
    <source>
        <dbReference type="Proteomes" id="UP000183997"/>
    </source>
</evidence>
<proteinExistence type="predicted"/>
<sequence length="147" mass="16278">MKKPLLFLLISLLVMATAGCQPQKKVEQNQPKSTVQAVAVDTQMAEEAKKTAKSVTGVEEATAVVLDQKITTAIKVTGFNRLKLSTIKKEVAKKISLGHDEYSVHVTSDKKLFTQLQEIEKQITEKNVKNNADLKKKLEKINEAMKG</sequence>
<dbReference type="STRING" id="1121421.SAMN02745123_00316"/>